<evidence type="ECO:0000313" key="2">
    <source>
        <dbReference type="Proteomes" id="UP000730482"/>
    </source>
</evidence>
<comment type="caution">
    <text evidence="1">The sequence shown here is derived from an EMBL/GenBank/DDBJ whole genome shotgun (WGS) entry which is preliminary data.</text>
</comment>
<organism evidence="1 2">
    <name type="scientific">Catenulispora pinistramenti</name>
    <dbReference type="NCBI Taxonomy" id="2705254"/>
    <lineage>
        <taxon>Bacteria</taxon>
        <taxon>Bacillati</taxon>
        <taxon>Actinomycetota</taxon>
        <taxon>Actinomycetes</taxon>
        <taxon>Catenulisporales</taxon>
        <taxon>Catenulisporaceae</taxon>
        <taxon>Catenulispora</taxon>
    </lineage>
</organism>
<name>A0ABS5KIP7_9ACTN</name>
<evidence type="ECO:0000313" key="1">
    <source>
        <dbReference type="EMBL" id="MBS2546158.1"/>
    </source>
</evidence>
<keyword evidence="2" id="KW-1185">Reference proteome</keyword>
<sequence length="54" mass="5565">MAKKSKPGDGTEGCGVKGGGLYGAHFAVADPQDAASPIRSIVSLMRFLRTSRTA</sequence>
<accession>A0ABS5KIP7</accession>
<proteinExistence type="predicted"/>
<dbReference type="EMBL" id="JAAFYZ010000010">
    <property type="protein sequence ID" value="MBS2546158.1"/>
    <property type="molecule type" value="Genomic_DNA"/>
</dbReference>
<dbReference type="Proteomes" id="UP000730482">
    <property type="component" value="Unassembled WGS sequence"/>
</dbReference>
<reference evidence="1 2" key="1">
    <citation type="submission" date="2020-02" db="EMBL/GenBank/DDBJ databases">
        <title>Acidophilic actinobacteria isolated from forest soil.</title>
        <authorList>
            <person name="Golinska P."/>
        </authorList>
    </citation>
    <scope>NUCLEOTIDE SEQUENCE [LARGE SCALE GENOMIC DNA]</scope>
    <source>
        <strain evidence="1 2">NL8</strain>
    </source>
</reference>
<dbReference type="RefSeq" id="WP_212007809.1">
    <property type="nucleotide sequence ID" value="NZ_JAAFYZ010000010.1"/>
</dbReference>
<gene>
    <name evidence="1" type="ORF">KGQ19_04685</name>
</gene>
<protein>
    <submittedName>
        <fullName evidence="1">Uncharacterized protein</fullName>
    </submittedName>
</protein>